<feature type="domain" description="DUF1858" evidence="1">
    <location>
        <begin position="4"/>
        <end position="57"/>
    </location>
</feature>
<dbReference type="PANTHER" id="PTHR39341:SF1">
    <property type="entry name" value="DUF1858 DOMAIN-CONTAINING PROTEIN"/>
    <property type="match status" value="1"/>
</dbReference>
<proteinExistence type="predicted"/>
<dbReference type="AlphaFoldDB" id="A0A1G7ECD3"/>
<accession>A0A1G7ECD3</accession>
<dbReference type="RefSeq" id="WP_092080225.1">
    <property type="nucleotide sequence ID" value="NZ_CALFZY010000009.1"/>
</dbReference>
<dbReference type="STRING" id="57664.SAMN05661003_11928"/>
<dbReference type="Pfam" id="PF08984">
    <property type="entry name" value="DUF1858"/>
    <property type="match status" value="1"/>
</dbReference>
<dbReference type="OrthoDB" id="5397989at2"/>
<dbReference type="NCBIfam" id="TIGR03980">
    <property type="entry name" value="prismane_assoc"/>
    <property type="match status" value="1"/>
</dbReference>
<dbReference type="InterPro" id="IPR015077">
    <property type="entry name" value="DUF1858"/>
</dbReference>
<evidence type="ECO:0000313" key="3">
    <source>
        <dbReference type="Proteomes" id="UP000243205"/>
    </source>
</evidence>
<evidence type="ECO:0000313" key="2">
    <source>
        <dbReference type="EMBL" id="SDE61298.1"/>
    </source>
</evidence>
<dbReference type="InterPro" id="IPR038062">
    <property type="entry name" value="ScdA-like_N_sf"/>
</dbReference>
<dbReference type="Proteomes" id="UP000243205">
    <property type="component" value="Unassembled WGS sequence"/>
</dbReference>
<gene>
    <name evidence="2" type="ORF">SAMN05661003_11928</name>
</gene>
<dbReference type="EMBL" id="FNAQ01000019">
    <property type="protein sequence ID" value="SDE61298.1"/>
    <property type="molecule type" value="Genomic_DNA"/>
</dbReference>
<dbReference type="Gene3D" id="1.10.3910.10">
    <property type="entry name" value="SP0561-like"/>
    <property type="match status" value="1"/>
</dbReference>
<name>A0A1G7ECD3_9BACT</name>
<dbReference type="SUPFAM" id="SSF140683">
    <property type="entry name" value="SP0561-like"/>
    <property type="match status" value="1"/>
</dbReference>
<sequence>MARIDKMTKMADILAMHPQMAAVLASYGLHCQGCGGARHESLRQGATNHGLDVDELIARLNAVLDASDS</sequence>
<dbReference type="InterPro" id="IPR023883">
    <property type="entry name" value="CHP03980_redox-disulphide"/>
</dbReference>
<keyword evidence="3" id="KW-1185">Reference proteome</keyword>
<reference evidence="3" key="1">
    <citation type="submission" date="2016-10" db="EMBL/GenBank/DDBJ databases">
        <authorList>
            <person name="Varghese N."/>
            <person name="Submissions S."/>
        </authorList>
    </citation>
    <scope>NUCLEOTIDE SEQUENCE [LARGE SCALE GENOMIC DNA]</scope>
    <source>
        <strain evidence="3">DSM 8987</strain>
    </source>
</reference>
<organism evidence="2 3">
    <name type="scientific">Desulfuromonas thiophila</name>
    <dbReference type="NCBI Taxonomy" id="57664"/>
    <lineage>
        <taxon>Bacteria</taxon>
        <taxon>Pseudomonadati</taxon>
        <taxon>Thermodesulfobacteriota</taxon>
        <taxon>Desulfuromonadia</taxon>
        <taxon>Desulfuromonadales</taxon>
        <taxon>Desulfuromonadaceae</taxon>
        <taxon>Desulfuromonas</taxon>
    </lineage>
</organism>
<evidence type="ECO:0000259" key="1">
    <source>
        <dbReference type="Pfam" id="PF08984"/>
    </source>
</evidence>
<dbReference type="PANTHER" id="PTHR39341">
    <property type="entry name" value="BSL7085 PROTEIN"/>
    <property type="match status" value="1"/>
</dbReference>
<protein>
    <submittedName>
        <fullName evidence="2">Hybrid cluster protein-associated redox disulfide domain-containing protein</fullName>
    </submittedName>
</protein>